<name>A0A1V2H1U9_9PROT</name>
<reference evidence="1 2" key="1">
    <citation type="submission" date="2016-10" db="EMBL/GenBank/DDBJ databases">
        <title>Draft Genome sequence of Roseomonas sp. strain M3.</title>
        <authorList>
            <person name="Subhash Y."/>
            <person name="Lee S."/>
        </authorList>
    </citation>
    <scope>NUCLEOTIDE SEQUENCE [LARGE SCALE GENOMIC DNA]</scope>
    <source>
        <strain evidence="1 2">M3</strain>
    </source>
</reference>
<sequence length="80" mass="9389">MSAMIPDLRLRVINPDDKGWVIYEYRGATIRSQGVHNRLLMDGHPMHQRFGGHVDLLQSWVDAWIDHQRLPPPLVWPPRK</sequence>
<comment type="caution">
    <text evidence="1">The sequence shown here is derived from an EMBL/GenBank/DDBJ whole genome shotgun (WGS) entry which is preliminary data.</text>
</comment>
<accession>A0A1V2H1U9</accession>
<gene>
    <name evidence="1" type="ORF">BKE38_12600</name>
</gene>
<dbReference type="EMBL" id="MLCO01000105">
    <property type="protein sequence ID" value="ONG53295.1"/>
    <property type="molecule type" value="Genomic_DNA"/>
</dbReference>
<proteinExistence type="predicted"/>
<dbReference type="AlphaFoldDB" id="A0A1V2H1U9"/>
<dbReference type="RefSeq" id="WP_076957710.1">
    <property type="nucleotide sequence ID" value="NZ_MLCO01000105.1"/>
</dbReference>
<evidence type="ECO:0000313" key="2">
    <source>
        <dbReference type="Proteomes" id="UP000188879"/>
    </source>
</evidence>
<dbReference type="OrthoDB" id="7283007at2"/>
<protein>
    <submittedName>
        <fullName evidence="1">Uncharacterized protein</fullName>
    </submittedName>
</protein>
<evidence type="ECO:0000313" key="1">
    <source>
        <dbReference type="EMBL" id="ONG53295.1"/>
    </source>
</evidence>
<keyword evidence="2" id="KW-1185">Reference proteome</keyword>
<dbReference type="Proteomes" id="UP000188879">
    <property type="component" value="Unassembled WGS sequence"/>
</dbReference>
<organism evidence="1 2">
    <name type="scientific">Teichococcus deserti</name>
    <dbReference type="NCBI Taxonomy" id="1817963"/>
    <lineage>
        <taxon>Bacteria</taxon>
        <taxon>Pseudomonadati</taxon>
        <taxon>Pseudomonadota</taxon>
        <taxon>Alphaproteobacteria</taxon>
        <taxon>Acetobacterales</taxon>
        <taxon>Roseomonadaceae</taxon>
        <taxon>Roseomonas</taxon>
    </lineage>
</organism>